<reference evidence="4 5" key="1">
    <citation type="journal article" date="2014" name="BMC Genomics">
        <title>Comparative genome sequencing reveals chemotype-specific gene clusters in the toxigenic black mold Stachybotrys.</title>
        <authorList>
            <person name="Semeiks J."/>
            <person name="Borek D."/>
            <person name="Otwinowski Z."/>
            <person name="Grishin N.V."/>
        </authorList>
    </citation>
    <scope>NUCLEOTIDE SEQUENCE [LARGE SCALE GENOMIC DNA]</scope>
    <source>
        <strain evidence="4 5">IBT 40285</strain>
    </source>
</reference>
<organism evidence="4 5">
    <name type="scientific">Stachybotrys chlorohalonatus (strain IBT 40285)</name>
    <dbReference type="NCBI Taxonomy" id="1283841"/>
    <lineage>
        <taxon>Eukaryota</taxon>
        <taxon>Fungi</taxon>
        <taxon>Dikarya</taxon>
        <taxon>Ascomycota</taxon>
        <taxon>Pezizomycotina</taxon>
        <taxon>Sordariomycetes</taxon>
        <taxon>Hypocreomycetidae</taxon>
        <taxon>Hypocreales</taxon>
        <taxon>Stachybotryaceae</taxon>
        <taxon>Stachybotrys</taxon>
    </lineage>
</organism>
<accession>A0A084QMM9</accession>
<evidence type="ECO:0000259" key="3">
    <source>
        <dbReference type="Pfam" id="PF23395"/>
    </source>
</evidence>
<sequence length="883" mass="97683">MASNPIIDSETETAAEYGRCAGCFRNYQEAPFRLQDHRNRLLFLGMHRPLDHDGLVYQHGLLSCHLPDARPRFDLLDQYLDSKSPNVHTLLDGLLGNEPLTSHSSLPIGLKVPIHDHDLYLGMDTQGHEKAITCKENIRILPSWLPLSPVASDKDEGLDFPPVADKLRLLMLRELDRECVTPSALLSSLSENDQDGCRALRNYFKNESFAEEARESYKYPMSSYSHVQVHTIYRSHVSPPLTPVSDDLRELYIPERKAAIIDLTSEPSSPIKEAVEALCKNAEGGHLESGPSNPSLSSSSLEELQQLGLKAKVPPQLNIEVPIVLDSETTQDGETLTNLVTLDRVTCDETDAIIEEMDSRFPDQFSNFIKQSHSKTMLDVEQENLNPSDAFSRIPVPTQDFHIEAPAWCEKLHNSRTHLSWLQTHIKTFHDASLRTCASGVDAAVKWTPLTPGRHCVDANQESPDHGLVDVNLLSLNAAPSLGSNSYITRRQGISALRLPEDEEVEGYHVPDEDVTEVASSNGCSRDIVGGLLTSTRTPVTEKWLKSKRPFPTSTSPMPARILPASHDGSATSKFLSGFMELRAVKKARKDSPSKTKPSNPSRRDLERSGAQPARSWGEATVSSLQTVPVMLQTREQGRCIVSADLKRTLLKEIEKGWPRELLIDRTFHECSGPLANHGEASNMALCAEADIAVSASVGIVIATVLQIKQRSLPGSDALPPVRERIKCASRKYDLLVVLVTENNAQGEVVNSSTTAQMETYSDFVLFTTSLGCTVAPYFIPGREKTLAQWILAIMSRYSPLPDRPQRAALSYETTWEMFLRRLGMNVIAAQNLSATLHEESKNEGLICFIGKSDQERLEGYSRLLGGAASLSNACATLGQRWS</sequence>
<dbReference type="Pfam" id="PF23394">
    <property type="entry name" value="DUF7102"/>
    <property type="match status" value="1"/>
</dbReference>
<dbReference type="AlphaFoldDB" id="A0A084QMM9"/>
<dbReference type="HOGENOM" id="CLU_005396_1_0_1"/>
<dbReference type="EMBL" id="KL660616">
    <property type="protein sequence ID" value="KFA65214.1"/>
    <property type="molecule type" value="Genomic_DNA"/>
</dbReference>
<name>A0A084QMM9_STAC4</name>
<proteinExistence type="predicted"/>
<evidence type="ECO:0000313" key="4">
    <source>
        <dbReference type="EMBL" id="KFA65214.1"/>
    </source>
</evidence>
<dbReference type="InterPro" id="IPR057559">
    <property type="entry name" value="SAM_6"/>
</dbReference>
<evidence type="ECO:0000256" key="1">
    <source>
        <dbReference type="SAM" id="MobiDB-lite"/>
    </source>
</evidence>
<keyword evidence="5" id="KW-1185">Reference proteome</keyword>
<evidence type="ECO:0000259" key="2">
    <source>
        <dbReference type="Pfam" id="PF23394"/>
    </source>
</evidence>
<dbReference type="Pfam" id="PF23395">
    <property type="entry name" value="SAM_6"/>
    <property type="match status" value="1"/>
</dbReference>
<dbReference type="Proteomes" id="UP000028524">
    <property type="component" value="Unassembled WGS sequence"/>
</dbReference>
<protein>
    <submittedName>
        <fullName evidence="4">Uncharacterized protein</fullName>
    </submittedName>
</protein>
<gene>
    <name evidence="4" type="ORF">S40285_01471</name>
</gene>
<dbReference type="OrthoDB" id="3647246at2759"/>
<dbReference type="InParanoid" id="A0A084QMM9"/>
<feature type="domain" description="DUF7102" evidence="2">
    <location>
        <begin position="641"/>
        <end position="799"/>
    </location>
</feature>
<feature type="domain" description="SAM-like" evidence="3">
    <location>
        <begin position="812"/>
        <end position="875"/>
    </location>
</feature>
<dbReference type="InterPro" id="IPR055528">
    <property type="entry name" value="DUF7102"/>
</dbReference>
<feature type="region of interest" description="Disordered" evidence="1">
    <location>
        <begin position="586"/>
        <end position="620"/>
    </location>
</feature>
<dbReference type="OMA" id="NIPRENC"/>
<evidence type="ECO:0000313" key="5">
    <source>
        <dbReference type="Proteomes" id="UP000028524"/>
    </source>
</evidence>